<evidence type="ECO:0000259" key="1">
    <source>
        <dbReference type="Pfam" id="PF09414"/>
    </source>
</evidence>
<evidence type="ECO:0000313" key="3">
    <source>
        <dbReference type="Proteomes" id="UP001064632"/>
    </source>
</evidence>
<keyword evidence="2" id="KW-0436">Ligase</keyword>
<dbReference type="EMBL" id="CP104694">
    <property type="protein sequence ID" value="UXI68196.1"/>
    <property type="molecule type" value="Genomic_DNA"/>
</dbReference>
<dbReference type="InterPro" id="IPR021122">
    <property type="entry name" value="RNA_ligase_dom_REL/Rnl2"/>
</dbReference>
<proteinExistence type="predicted"/>
<dbReference type="Gene3D" id="3.30.470.30">
    <property type="entry name" value="DNA ligase/mRNA capping enzyme"/>
    <property type="match status" value="1"/>
</dbReference>
<dbReference type="Pfam" id="PF09414">
    <property type="entry name" value="RNA_ligase"/>
    <property type="match status" value="1"/>
</dbReference>
<name>A0ABY6BDT6_9GAMM</name>
<sequence length="258" mass="28271">MFDIRTTDLTRLNSLTKYPSIPTYHALDPRNGGLLPETVPFDGPVVLTEKVDGTNTRLISLPDGSYLLGSREELLYARGDLIGNPALGIVEALKPFAERLRHPHTADAVTVLFVELYGGKITAASKHYTTDQSVAYRLFDVAVIADYAQLLVRDTREISSWRDSGGQVFLEETALVATADALGLQLTPRIGTLDGSAMPKDIEAAHAFLGEHIARSLSTLDAAASGKPEGLVVRTPDRRAIAKMRFEDYEHTLRRRKG</sequence>
<organism evidence="2 3">
    <name type="scientific">Tahibacter amnicola</name>
    <dbReference type="NCBI Taxonomy" id="2976241"/>
    <lineage>
        <taxon>Bacteria</taxon>
        <taxon>Pseudomonadati</taxon>
        <taxon>Pseudomonadota</taxon>
        <taxon>Gammaproteobacteria</taxon>
        <taxon>Lysobacterales</taxon>
        <taxon>Rhodanobacteraceae</taxon>
        <taxon>Tahibacter</taxon>
    </lineage>
</organism>
<gene>
    <name evidence="2" type="ORF">N4264_00650</name>
</gene>
<evidence type="ECO:0000313" key="2">
    <source>
        <dbReference type="EMBL" id="UXI68196.1"/>
    </source>
</evidence>
<dbReference type="GO" id="GO:0016874">
    <property type="term" value="F:ligase activity"/>
    <property type="evidence" value="ECO:0007669"/>
    <property type="project" value="UniProtKB-KW"/>
</dbReference>
<protein>
    <submittedName>
        <fullName evidence="2">RNA ligase family protein</fullName>
    </submittedName>
</protein>
<reference evidence="2" key="1">
    <citation type="submission" date="2022-09" db="EMBL/GenBank/DDBJ databases">
        <title>Tahibacter sp. nov., isolated from a fresh water.</title>
        <authorList>
            <person name="Baek J.H."/>
            <person name="Lee J.K."/>
            <person name="Kim J.M."/>
            <person name="Jeon C.O."/>
        </authorList>
    </citation>
    <scope>NUCLEOTIDE SEQUENCE</scope>
    <source>
        <strain evidence="2">W38</strain>
    </source>
</reference>
<dbReference type="RefSeq" id="WP_261695158.1">
    <property type="nucleotide sequence ID" value="NZ_CP104694.1"/>
</dbReference>
<dbReference type="Proteomes" id="UP001064632">
    <property type="component" value="Chromosome"/>
</dbReference>
<feature type="domain" description="RNA ligase" evidence="1">
    <location>
        <begin position="44"/>
        <end position="243"/>
    </location>
</feature>
<accession>A0ABY6BDT6</accession>
<dbReference type="SUPFAM" id="SSF56091">
    <property type="entry name" value="DNA ligase/mRNA capping enzyme, catalytic domain"/>
    <property type="match status" value="1"/>
</dbReference>
<keyword evidence="3" id="KW-1185">Reference proteome</keyword>